<accession>A0ABT0RJY7</accession>
<sequence>MIAAGEEYEIPGIGSAAQEVLDIVESLDANPVLDANGVSHFKHHLSALHSTFINVIKDIPIFVLSTGSVRFLEGDGVGFGEAVDDAFPDAQFDASEASKCRGLERWTACVMHCMRALETPLVALAERVGADTSKENWHELLKGIEDELKARSKRAVGAEAAQFEAEAAAHFRHIKNAWRNHAMHNRENYGEEQAVLIYDNTRALMRHLAEELTAA</sequence>
<dbReference type="Proteomes" id="UP001165363">
    <property type="component" value="Unassembled WGS sequence"/>
</dbReference>
<comment type="caution">
    <text evidence="1">The sequence shown here is derived from an EMBL/GenBank/DDBJ whole genome shotgun (WGS) entry which is preliminary data.</text>
</comment>
<organism evidence="1 2">
    <name type="scientific">Sphingomonas alba</name>
    <dbReference type="NCBI Taxonomy" id="2908208"/>
    <lineage>
        <taxon>Bacteria</taxon>
        <taxon>Pseudomonadati</taxon>
        <taxon>Pseudomonadota</taxon>
        <taxon>Alphaproteobacteria</taxon>
        <taxon>Sphingomonadales</taxon>
        <taxon>Sphingomonadaceae</taxon>
        <taxon>Sphingomonas</taxon>
    </lineage>
</organism>
<evidence type="ECO:0000313" key="2">
    <source>
        <dbReference type="Proteomes" id="UP001165363"/>
    </source>
</evidence>
<protein>
    <submittedName>
        <fullName evidence="1">Uncharacterized protein</fullName>
    </submittedName>
</protein>
<dbReference type="EMBL" id="JAMGBD010000001">
    <property type="protein sequence ID" value="MCL6682888.1"/>
    <property type="molecule type" value="Genomic_DNA"/>
</dbReference>
<name>A0ABT0RJY7_9SPHN</name>
<dbReference type="RefSeq" id="WP_249846830.1">
    <property type="nucleotide sequence ID" value="NZ_JAMGBD010000001.1"/>
</dbReference>
<evidence type="ECO:0000313" key="1">
    <source>
        <dbReference type="EMBL" id="MCL6682888.1"/>
    </source>
</evidence>
<keyword evidence="2" id="KW-1185">Reference proteome</keyword>
<proteinExistence type="predicted"/>
<gene>
    <name evidence="1" type="ORF">LZ536_03095</name>
</gene>
<reference evidence="1" key="1">
    <citation type="submission" date="2022-05" db="EMBL/GenBank/DDBJ databases">
        <authorList>
            <person name="Jo J.-H."/>
            <person name="Im W.-T."/>
        </authorList>
    </citation>
    <scope>NUCLEOTIDE SEQUENCE</scope>
    <source>
        <strain evidence="1">SE158</strain>
    </source>
</reference>